<protein>
    <recommendedName>
        <fullName evidence="7">DNA 3'-5' helicase</fullName>
        <ecNumber evidence="7">5.6.2.4</ecNumber>
    </recommendedName>
</protein>
<dbReference type="PANTHER" id="PTHR11070:SF63">
    <property type="entry name" value="DNA HELICASE IV"/>
    <property type="match status" value="1"/>
</dbReference>
<dbReference type="EC" id="5.6.2.4" evidence="7"/>
<feature type="domain" description="UvrD-like helicase ATP-binding" evidence="10">
    <location>
        <begin position="204"/>
        <end position="677"/>
    </location>
</feature>
<keyword evidence="12" id="KW-1185">Reference proteome</keyword>
<organism evidence="11 12">
    <name type="scientific">Pelagivirga sediminicola</name>
    <dbReference type="NCBI Taxonomy" id="2170575"/>
    <lineage>
        <taxon>Bacteria</taxon>
        <taxon>Pseudomonadati</taxon>
        <taxon>Pseudomonadota</taxon>
        <taxon>Alphaproteobacteria</taxon>
        <taxon>Rhodobacterales</taxon>
        <taxon>Paracoccaceae</taxon>
        <taxon>Pelagivirga</taxon>
    </lineage>
</organism>
<dbReference type="Pfam" id="PF00580">
    <property type="entry name" value="UvrD-helicase"/>
    <property type="match status" value="2"/>
</dbReference>
<evidence type="ECO:0000259" key="10">
    <source>
        <dbReference type="PROSITE" id="PS51198"/>
    </source>
</evidence>
<dbReference type="GO" id="GO:0005524">
    <property type="term" value="F:ATP binding"/>
    <property type="evidence" value="ECO:0007669"/>
    <property type="project" value="UniProtKB-UniRule"/>
</dbReference>
<dbReference type="GO" id="GO:0043138">
    <property type="term" value="F:3'-5' DNA helicase activity"/>
    <property type="evidence" value="ECO:0007669"/>
    <property type="project" value="UniProtKB-EC"/>
</dbReference>
<keyword evidence="1 9" id="KW-0547">Nucleotide-binding</keyword>
<dbReference type="GO" id="GO:0003677">
    <property type="term" value="F:DNA binding"/>
    <property type="evidence" value="ECO:0007669"/>
    <property type="project" value="InterPro"/>
</dbReference>
<comment type="catalytic activity">
    <reaction evidence="6">
        <text>Couples ATP hydrolysis with the unwinding of duplex DNA by translocating in the 3'-5' direction.</text>
        <dbReference type="EC" id="5.6.2.4"/>
    </reaction>
</comment>
<keyword evidence="5" id="KW-0413">Isomerase</keyword>
<dbReference type="Pfam" id="PF01396">
    <property type="entry name" value="Zn_ribbon_Top1"/>
    <property type="match status" value="2"/>
</dbReference>
<evidence type="ECO:0000313" key="12">
    <source>
        <dbReference type="Proteomes" id="UP000244446"/>
    </source>
</evidence>
<feature type="binding site" evidence="9">
    <location>
        <begin position="225"/>
        <end position="232"/>
    </location>
    <ligand>
        <name>ATP</name>
        <dbReference type="ChEBI" id="CHEBI:30616"/>
    </ligand>
</feature>
<dbReference type="OrthoDB" id="5298826at2"/>
<dbReference type="Proteomes" id="UP000244446">
    <property type="component" value="Unassembled WGS sequence"/>
</dbReference>
<dbReference type="PROSITE" id="PS51198">
    <property type="entry name" value="UVRD_HELICASE_ATP_BIND"/>
    <property type="match status" value="1"/>
</dbReference>
<dbReference type="EMBL" id="QCYH01000008">
    <property type="protein sequence ID" value="PVA09507.1"/>
    <property type="molecule type" value="Genomic_DNA"/>
</dbReference>
<dbReference type="GO" id="GO:0005694">
    <property type="term" value="C:chromosome"/>
    <property type="evidence" value="ECO:0007669"/>
    <property type="project" value="InterPro"/>
</dbReference>
<dbReference type="Gene3D" id="3.40.50.300">
    <property type="entry name" value="P-loop containing nucleotide triphosphate hydrolases"/>
    <property type="match status" value="3"/>
</dbReference>
<dbReference type="AlphaFoldDB" id="A0A2T7G534"/>
<keyword evidence="3 9" id="KW-0347">Helicase</keyword>
<dbReference type="InterPro" id="IPR014016">
    <property type="entry name" value="UvrD-like_ATP-bd"/>
</dbReference>
<evidence type="ECO:0000256" key="8">
    <source>
        <dbReference type="ARBA" id="ARBA00048988"/>
    </source>
</evidence>
<evidence type="ECO:0000256" key="2">
    <source>
        <dbReference type="ARBA" id="ARBA00022801"/>
    </source>
</evidence>
<reference evidence="11 12" key="1">
    <citation type="submission" date="2018-04" db="EMBL/GenBank/DDBJ databases">
        <title>Pelagivirga bohaiensis gen. nov., sp. nov., a bacterium isolated from the Bohai Sea.</title>
        <authorList>
            <person name="Ji X."/>
        </authorList>
    </citation>
    <scope>NUCLEOTIDE SEQUENCE [LARGE SCALE GENOMIC DNA]</scope>
    <source>
        <strain evidence="11 12">BH-SD19</strain>
    </source>
</reference>
<comment type="caution">
    <text evidence="11">The sequence shown here is derived from an EMBL/GenBank/DDBJ whole genome shotgun (WGS) entry which is preliminary data.</text>
</comment>
<dbReference type="SUPFAM" id="SSF57783">
    <property type="entry name" value="Zinc beta-ribbon"/>
    <property type="match status" value="1"/>
</dbReference>
<dbReference type="GO" id="GO:0003916">
    <property type="term" value="F:DNA topoisomerase activity"/>
    <property type="evidence" value="ECO:0007669"/>
    <property type="project" value="InterPro"/>
</dbReference>
<dbReference type="GO" id="GO:0005829">
    <property type="term" value="C:cytosol"/>
    <property type="evidence" value="ECO:0007669"/>
    <property type="project" value="TreeGrafter"/>
</dbReference>
<accession>A0A2T7G534</accession>
<evidence type="ECO:0000256" key="7">
    <source>
        <dbReference type="ARBA" id="ARBA00034808"/>
    </source>
</evidence>
<evidence type="ECO:0000256" key="3">
    <source>
        <dbReference type="ARBA" id="ARBA00022806"/>
    </source>
</evidence>
<name>A0A2T7G534_9RHOB</name>
<dbReference type="FunFam" id="3.40.50.300:FF:000975">
    <property type="entry name" value="DNA helicase"/>
    <property type="match status" value="1"/>
</dbReference>
<dbReference type="Pfam" id="PF13361">
    <property type="entry name" value="UvrD_C"/>
    <property type="match status" value="1"/>
</dbReference>
<dbReference type="InterPro" id="IPR000212">
    <property type="entry name" value="DNA_helicase_UvrD/REP"/>
</dbReference>
<dbReference type="InterPro" id="IPR013498">
    <property type="entry name" value="Topo_IA_Znf"/>
</dbReference>
<dbReference type="InterPro" id="IPR014017">
    <property type="entry name" value="DNA_helicase_UvrD-like_C"/>
</dbReference>
<dbReference type="GO" id="GO:0000725">
    <property type="term" value="P:recombinational repair"/>
    <property type="evidence" value="ECO:0007669"/>
    <property type="project" value="TreeGrafter"/>
</dbReference>
<evidence type="ECO:0000256" key="5">
    <source>
        <dbReference type="ARBA" id="ARBA00023235"/>
    </source>
</evidence>
<dbReference type="Gene3D" id="3.30.65.10">
    <property type="entry name" value="Bacterial Topoisomerase I, domain 1"/>
    <property type="match status" value="1"/>
</dbReference>
<dbReference type="Gene3D" id="3.40.91.30">
    <property type="match status" value="1"/>
</dbReference>
<dbReference type="GO" id="GO:0006265">
    <property type="term" value="P:DNA topological change"/>
    <property type="evidence" value="ECO:0007669"/>
    <property type="project" value="InterPro"/>
</dbReference>
<evidence type="ECO:0000256" key="4">
    <source>
        <dbReference type="ARBA" id="ARBA00022840"/>
    </source>
</evidence>
<dbReference type="RefSeq" id="WP_108692859.1">
    <property type="nucleotide sequence ID" value="NZ_QCYH01000008.1"/>
</dbReference>
<evidence type="ECO:0000313" key="11">
    <source>
        <dbReference type="EMBL" id="PVA09507.1"/>
    </source>
</evidence>
<evidence type="ECO:0000256" key="6">
    <source>
        <dbReference type="ARBA" id="ARBA00034617"/>
    </source>
</evidence>
<sequence length="976" mass="109914">MATAKTERIRRSQLAGVLLRPLGHGYWGVEQTGDGFSLLGKGGKQIHFSDLAALPTTKRVFGFQSATFALKNGSEMSVIGIGHDDAARFNKAAHDTIRRYFGEKIDHVGAELQTLAKAIERLENPRRYPSACLLQPFFERASKIMEELPAVIPDDAVADEKRQLLNKVIAFQENAQSMREDAAQRFVATELDEMKAFFDGIESNPLTPEQRLAVVSDEDATLVLAGAGSGKTSVIVAKAAYLIKRDIRQPDEILLMAFGKDAAAEMATRIKERSGADVDALTFHALGYEIIREVEGGAPALAAHASDDAQFRALLRDILLTDVAKLGGMKDLMLEWFSEFFWPFKSEWDFKTKGEYYQYVESHELRTLQGDRVKSFEELQIANWLYLNGIAYEYEPTYEHDLPDNTRRAYTPDFHLSESGVYIEHFGVRKANGPNGTERLVTAPHINRERYLEDMAWKRKVHEENNTVLVETFSYEQVEGRLTEALAEKIAPYVTINPVPQDQVFDVLSEMGQLDAFTGTLTTFLRHFKSSGATLKRCHDRSETSSDQHRGKAFLKIFEPLIEAYQKRLDDRIDFEDMIIRAAEHVETGRYKSPYRHLLVDEFQDISEGRARLLKALKAQHDDARLFAVGDDWQSVYRFTGSDIHLMRDFGEEFGGQSADERGVHRVVDLGRTFRSVDKIALPARHFVLQNPSQIEKTVITAAETDEPAIMLRHYAYGQHDAALKQSLEQIASKATKKISVLLLGRYHFLRPKSLSALQRSYPKLSIKFMTVHASKGLEADHVVILRAEADTMGFPSQIVDDPLLDLVLPKPESFEHAEERRLFYVALTRARKTVTILADREKPSAFARELIEEPTYEVLQLDDAGIANHRCPSCGGRMLAKSTKKGRTYFTCEHGYLCGEKLSPCSVCGEDLPQVSKTNPNELTCSCGATFPACPECDDGWLIERRGKYGKFLSCVRYPACTGKRQLPKAKKARA</sequence>
<dbReference type="GO" id="GO:0016887">
    <property type="term" value="F:ATP hydrolysis activity"/>
    <property type="evidence" value="ECO:0007669"/>
    <property type="project" value="RHEA"/>
</dbReference>
<dbReference type="PANTHER" id="PTHR11070">
    <property type="entry name" value="UVRD / RECB / PCRA DNA HELICASE FAMILY MEMBER"/>
    <property type="match status" value="1"/>
</dbReference>
<evidence type="ECO:0000256" key="9">
    <source>
        <dbReference type="PROSITE-ProRule" id="PRU00560"/>
    </source>
</evidence>
<keyword evidence="4 9" id="KW-0067">ATP-binding</keyword>
<evidence type="ECO:0000256" key="1">
    <source>
        <dbReference type="ARBA" id="ARBA00022741"/>
    </source>
</evidence>
<gene>
    <name evidence="11" type="ORF">DC366_14080</name>
</gene>
<comment type="catalytic activity">
    <reaction evidence="8">
        <text>ATP + H2O = ADP + phosphate + H(+)</text>
        <dbReference type="Rhea" id="RHEA:13065"/>
        <dbReference type="ChEBI" id="CHEBI:15377"/>
        <dbReference type="ChEBI" id="CHEBI:15378"/>
        <dbReference type="ChEBI" id="CHEBI:30616"/>
        <dbReference type="ChEBI" id="CHEBI:43474"/>
        <dbReference type="ChEBI" id="CHEBI:456216"/>
        <dbReference type="EC" id="5.6.2.4"/>
    </reaction>
</comment>
<dbReference type="SUPFAM" id="SSF52540">
    <property type="entry name" value="P-loop containing nucleoside triphosphate hydrolases"/>
    <property type="match status" value="1"/>
</dbReference>
<dbReference type="InterPro" id="IPR027417">
    <property type="entry name" value="P-loop_NTPase"/>
</dbReference>
<keyword evidence="2 9" id="KW-0378">Hydrolase</keyword>
<proteinExistence type="predicted"/>